<keyword evidence="3" id="KW-0408">Iron</keyword>
<evidence type="ECO:0000256" key="1">
    <source>
        <dbReference type="ARBA" id="ARBA00022691"/>
    </source>
</evidence>
<reference evidence="7 8" key="1">
    <citation type="submission" date="2017-09" db="EMBL/GenBank/DDBJ databases">
        <title>Depth-based differentiation of microbial function through sediment-hosted aquifers and enrichment of novel symbionts in the deep terrestrial subsurface.</title>
        <authorList>
            <person name="Probst A.J."/>
            <person name="Ladd B."/>
            <person name="Jarett J.K."/>
            <person name="Geller-Mcgrath D.E."/>
            <person name="Sieber C.M."/>
            <person name="Emerson J.B."/>
            <person name="Anantharaman K."/>
            <person name="Thomas B.C."/>
            <person name="Malmstrom R."/>
            <person name="Stieglmeier M."/>
            <person name="Klingl A."/>
            <person name="Woyke T."/>
            <person name="Ryan C.M."/>
            <person name="Banfield J.F."/>
        </authorList>
    </citation>
    <scope>NUCLEOTIDE SEQUENCE [LARGE SCALE GENOMIC DNA]</scope>
    <source>
        <strain evidence="7">CG11_big_fil_rev_8_21_14_0_20_35_11</strain>
    </source>
</reference>
<evidence type="ECO:0000313" key="7">
    <source>
        <dbReference type="EMBL" id="PIR02541.1"/>
    </source>
</evidence>
<dbReference type="CDD" id="cd01335">
    <property type="entry name" value="Radical_SAM"/>
    <property type="match status" value="1"/>
</dbReference>
<evidence type="ECO:0000256" key="2">
    <source>
        <dbReference type="ARBA" id="ARBA00022723"/>
    </source>
</evidence>
<dbReference type="AlphaFoldDB" id="A0A2H0N0Y9"/>
<evidence type="ECO:0000256" key="4">
    <source>
        <dbReference type="ARBA" id="ARBA00023014"/>
    </source>
</evidence>
<proteinExistence type="predicted"/>
<dbReference type="EMBL" id="PCWK01000028">
    <property type="protein sequence ID" value="PIR02541.1"/>
    <property type="molecule type" value="Genomic_DNA"/>
</dbReference>
<dbReference type="InterPro" id="IPR010982">
    <property type="entry name" value="Lambda_DNA-bd_dom_sf"/>
</dbReference>
<sequence length="230" mass="26424">MHQLHQLKIVMKIDKQFEDIFRGKLYQVFMYLIDRCNLSCEQCLYKPNLAFQLHRKEIPYNEAKELLQKFYDLGASKVTFMGGEPTLYKELPQLINDAKEMGYSYVRMDTNGIFPKEFLDDKNVRKIDEITFSLDGYDEKTNSIRGVGVFKKCTESIKKAVKLGYMVQITCCIHKGLTKKYREKLGVSQDKLSKLAGVTLHTLTKIETGATSDPRIETLKKIAKGLSVSV</sequence>
<dbReference type="SFLD" id="SFLDS00029">
    <property type="entry name" value="Radical_SAM"/>
    <property type="match status" value="1"/>
</dbReference>
<dbReference type="CDD" id="cd00093">
    <property type="entry name" value="HTH_XRE"/>
    <property type="match status" value="1"/>
</dbReference>
<dbReference type="GO" id="GO:0051536">
    <property type="term" value="F:iron-sulfur cluster binding"/>
    <property type="evidence" value="ECO:0007669"/>
    <property type="project" value="UniProtKB-KW"/>
</dbReference>
<dbReference type="Proteomes" id="UP000231139">
    <property type="component" value="Unassembled WGS sequence"/>
</dbReference>
<keyword evidence="1" id="KW-0949">S-adenosyl-L-methionine</keyword>
<dbReference type="PANTHER" id="PTHR11228">
    <property type="entry name" value="RADICAL SAM DOMAIN PROTEIN"/>
    <property type="match status" value="1"/>
</dbReference>
<dbReference type="GO" id="GO:0003677">
    <property type="term" value="F:DNA binding"/>
    <property type="evidence" value="ECO:0007669"/>
    <property type="project" value="InterPro"/>
</dbReference>
<dbReference type="PROSITE" id="PS51918">
    <property type="entry name" value="RADICAL_SAM"/>
    <property type="match status" value="1"/>
</dbReference>
<dbReference type="InterPro" id="IPR001387">
    <property type="entry name" value="Cro/C1-type_HTH"/>
</dbReference>
<feature type="domain" description="HTH cro/C1-type" evidence="5">
    <location>
        <begin position="179"/>
        <end position="230"/>
    </location>
</feature>
<dbReference type="SUPFAM" id="SSF102114">
    <property type="entry name" value="Radical SAM enzymes"/>
    <property type="match status" value="1"/>
</dbReference>
<dbReference type="InterPro" id="IPR058240">
    <property type="entry name" value="rSAM_sf"/>
</dbReference>
<dbReference type="SMART" id="SM00530">
    <property type="entry name" value="HTH_XRE"/>
    <property type="match status" value="1"/>
</dbReference>
<name>A0A2H0N0Y9_9BACT</name>
<accession>A0A2H0N0Y9</accession>
<evidence type="ECO:0000313" key="8">
    <source>
        <dbReference type="Proteomes" id="UP000231139"/>
    </source>
</evidence>
<protein>
    <submittedName>
        <fullName evidence="7">Uncharacterized protein</fullName>
    </submittedName>
</protein>
<dbReference type="Gene3D" id="3.20.20.70">
    <property type="entry name" value="Aldolase class I"/>
    <property type="match status" value="1"/>
</dbReference>
<keyword evidence="2" id="KW-0479">Metal-binding</keyword>
<evidence type="ECO:0000259" key="6">
    <source>
        <dbReference type="PROSITE" id="PS51918"/>
    </source>
</evidence>
<dbReference type="SUPFAM" id="SSF47413">
    <property type="entry name" value="lambda repressor-like DNA-binding domains"/>
    <property type="match status" value="1"/>
</dbReference>
<feature type="domain" description="Radical SAM core" evidence="6">
    <location>
        <begin position="22"/>
        <end position="230"/>
    </location>
</feature>
<dbReference type="GO" id="GO:0046872">
    <property type="term" value="F:metal ion binding"/>
    <property type="evidence" value="ECO:0007669"/>
    <property type="project" value="UniProtKB-KW"/>
</dbReference>
<evidence type="ECO:0000259" key="5">
    <source>
        <dbReference type="PROSITE" id="PS50943"/>
    </source>
</evidence>
<dbReference type="SFLD" id="SFLDG01067">
    <property type="entry name" value="SPASM/twitch_domain_containing"/>
    <property type="match status" value="1"/>
</dbReference>
<dbReference type="GO" id="GO:0003824">
    <property type="term" value="F:catalytic activity"/>
    <property type="evidence" value="ECO:0007669"/>
    <property type="project" value="InterPro"/>
</dbReference>
<comment type="caution">
    <text evidence="7">The sequence shown here is derived from an EMBL/GenBank/DDBJ whole genome shotgun (WGS) entry which is preliminary data.</text>
</comment>
<dbReference type="PANTHER" id="PTHR11228:SF7">
    <property type="entry name" value="PQQA PEPTIDE CYCLASE"/>
    <property type="match status" value="1"/>
</dbReference>
<dbReference type="Pfam" id="PF04055">
    <property type="entry name" value="Radical_SAM"/>
    <property type="match status" value="1"/>
</dbReference>
<dbReference type="PROSITE" id="PS50943">
    <property type="entry name" value="HTH_CROC1"/>
    <property type="match status" value="1"/>
</dbReference>
<dbReference type="InterPro" id="IPR007197">
    <property type="entry name" value="rSAM"/>
</dbReference>
<dbReference type="InterPro" id="IPR013785">
    <property type="entry name" value="Aldolase_TIM"/>
</dbReference>
<gene>
    <name evidence="7" type="ORF">COV62_01180</name>
</gene>
<dbReference type="InterPro" id="IPR050377">
    <property type="entry name" value="Radical_SAM_PqqE_MftC-like"/>
</dbReference>
<keyword evidence="4" id="KW-0411">Iron-sulfur</keyword>
<evidence type="ECO:0000256" key="3">
    <source>
        <dbReference type="ARBA" id="ARBA00023004"/>
    </source>
</evidence>
<feature type="non-terminal residue" evidence="7">
    <location>
        <position position="230"/>
    </location>
</feature>
<organism evidence="7 8">
    <name type="scientific">Candidatus Nealsonbacteria bacterium CG11_big_fil_rev_8_21_14_0_20_35_11</name>
    <dbReference type="NCBI Taxonomy" id="1974713"/>
    <lineage>
        <taxon>Bacteria</taxon>
        <taxon>Candidatus Nealsoniibacteriota</taxon>
    </lineage>
</organism>